<evidence type="ECO:0000256" key="2">
    <source>
        <dbReference type="ARBA" id="ARBA00022553"/>
    </source>
</evidence>
<evidence type="ECO:0000256" key="11">
    <source>
        <dbReference type="SAM" id="Phobius"/>
    </source>
</evidence>
<feature type="chain" id="PRO_5039474735" evidence="12">
    <location>
        <begin position="25"/>
        <end position="256"/>
    </location>
</feature>
<keyword evidence="9" id="KW-0902">Two-component regulatory system</keyword>
<keyword evidence="2" id="KW-0597">Phosphoprotein</keyword>
<dbReference type="Gene3D" id="1.20.120.620">
    <property type="entry name" value="Backbone structure of the membrane domain of e. Coli histidine kinase receptor kdpd"/>
    <property type="match status" value="1"/>
</dbReference>
<evidence type="ECO:0000256" key="3">
    <source>
        <dbReference type="ARBA" id="ARBA00022679"/>
    </source>
</evidence>
<keyword evidence="8 11" id="KW-1133">Transmembrane helix</keyword>
<reference evidence="14 15" key="1">
    <citation type="submission" date="2020-04" db="EMBL/GenBank/DDBJ databases">
        <title>MicrobeNet Type strains.</title>
        <authorList>
            <person name="Nicholson A.C."/>
        </authorList>
    </citation>
    <scope>NUCLEOTIDE SEQUENCE [LARGE SCALE GENOMIC DNA]</scope>
    <source>
        <strain evidence="14 15">ATCC BAA-788</strain>
    </source>
</reference>
<feature type="transmembrane region" description="Helical" evidence="11">
    <location>
        <begin position="34"/>
        <end position="52"/>
    </location>
</feature>
<feature type="signal peptide" evidence="12">
    <location>
        <begin position="1"/>
        <end position="24"/>
    </location>
</feature>
<keyword evidence="6 14" id="KW-0418">Kinase</keyword>
<evidence type="ECO:0000259" key="13">
    <source>
        <dbReference type="Pfam" id="PF13493"/>
    </source>
</evidence>
<keyword evidence="5" id="KW-0547">Nucleotide-binding</keyword>
<name>A0A7X6KXD8_9CELL</name>
<comment type="caution">
    <text evidence="14">The sequence shown here is derived from an EMBL/GenBank/DDBJ whole genome shotgun (WGS) entry which is preliminary data.</text>
</comment>
<organism evidence="14 15">
    <name type="scientific">Cellulomonas denverensis</name>
    <dbReference type="NCBI Taxonomy" id="264297"/>
    <lineage>
        <taxon>Bacteria</taxon>
        <taxon>Bacillati</taxon>
        <taxon>Actinomycetota</taxon>
        <taxon>Actinomycetes</taxon>
        <taxon>Micrococcales</taxon>
        <taxon>Cellulomonadaceae</taxon>
        <taxon>Cellulomonas</taxon>
    </lineage>
</organism>
<evidence type="ECO:0000256" key="8">
    <source>
        <dbReference type="ARBA" id="ARBA00022989"/>
    </source>
</evidence>
<evidence type="ECO:0000256" key="7">
    <source>
        <dbReference type="ARBA" id="ARBA00022840"/>
    </source>
</evidence>
<dbReference type="EMBL" id="JAAXOX010000010">
    <property type="protein sequence ID" value="NKY23958.1"/>
    <property type="molecule type" value="Genomic_DNA"/>
</dbReference>
<dbReference type="InterPro" id="IPR025201">
    <property type="entry name" value="KdpD_TM"/>
</dbReference>
<keyword evidence="12" id="KW-0732">Signal</keyword>
<evidence type="ECO:0000313" key="15">
    <source>
        <dbReference type="Proteomes" id="UP000581206"/>
    </source>
</evidence>
<keyword evidence="15" id="KW-1185">Reference proteome</keyword>
<dbReference type="Pfam" id="PF13493">
    <property type="entry name" value="DUF4118"/>
    <property type="match status" value="1"/>
</dbReference>
<evidence type="ECO:0000256" key="1">
    <source>
        <dbReference type="ARBA" id="ARBA00004141"/>
    </source>
</evidence>
<evidence type="ECO:0000256" key="6">
    <source>
        <dbReference type="ARBA" id="ARBA00022777"/>
    </source>
</evidence>
<gene>
    <name evidence="14" type="ORF">HGA03_14905</name>
</gene>
<keyword evidence="3" id="KW-0808">Transferase</keyword>
<proteinExistence type="predicted"/>
<keyword evidence="4 11" id="KW-0812">Transmembrane</keyword>
<dbReference type="RefSeq" id="WP_168631084.1">
    <property type="nucleotide sequence ID" value="NZ_BONL01000005.1"/>
</dbReference>
<dbReference type="GO" id="GO:0016020">
    <property type="term" value="C:membrane"/>
    <property type="evidence" value="ECO:0007669"/>
    <property type="project" value="UniProtKB-SubCell"/>
</dbReference>
<evidence type="ECO:0000256" key="12">
    <source>
        <dbReference type="SAM" id="SignalP"/>
    </source>
</evidence>
<accession>A0A7X6KXD8</accession>
<dbReference type="AlphaFoldDB" id="A0A7X6KXD8"/>
<dbReference type="InterPro" id="IPR038318">
    <property type="entry name" value="KdpD_sf"/>
</dbReference>
<evidence type="ECO:0000256" key="10">
    <source>
        <dbReference type="ARBA" id="ARBA00023136"/>
    </source>
</evidence>
<sequence length="256" mass="26964">MSTENSPRPALVGAVALAAPPAAAALLALAGDRVTPAVSALVLVLVVVAAAASGLRWAGVVAALSAGVWFDFFLVDPVHSFTVLRRDDLEVTVLLLLTGLAVTELALWGRRQQARSSRQSGYLAGVLRAAELATLPGTPADLVITRIGAQITAVLDLDDCRFEAEPGRTRSAVLLHRDGSVTERGARVDVDRHGLPTDDLTALPVEHDGTVLGRYLLTAATRHARPSTEQRRIAVTLADQVGARLARDAAGESLRR</sequence>
<dbReference type="GO" id="GO:0005524">
    <property type="term" value="F:ATP binding"/>
    <property type="evidence" value="ECO:0007669"/>
    <property type="project" value="UniProtKB-KW"/>
</dbReference>
<comment type="subcellular location">
    <subcellularLocation>
        <location evidence="1">Membrane</location>
        <topology evidence="1">Multi-pass membrane protein</topology>
    </subcellularLocation>
</comment>
<dbReference type="Proteomes" id="UP000581206">
    <property type="component" value="Unassembled WGS sequence"/>
</dbReference>
<protein>
    <submittedName>
        <fullName evidence="14">PAS domain-containing sensor histidine kinase</fullName>
    </submittedName>
</protein>
<dbReference type="GO" id="GO:0000160">
    <property type="term" value="P:phosphorelay signal transduction system"/>
    <property type="evidence" value="ECO:0007669"/>
    <property type="project" value="UniProtKB-KW"/>
</dbReference>
<feature type="domain" description="Sensor protein KdpD transmembrane" evidence="13">
    <location>
        <begin position="14"/>
        <end position="118"/>
    </location>
</feature>
<evidence type="ECO:0000256" key="4">
    <source>
        <dbReference type="ARBA" id="ARBA00022692"/>
    </source>
</evidence>
<feature type="transmembrane region" description="Helical" evidence="11">
    <location>
        <begin position="91"/>
        <end position="109"/>
    </location>
</feature>
<evidence type="ECO:0000313" key="14">
    <source>
        <dbReference type="EMBL" id="NKY23958.1"/>
    </source>
</evidence>
<dbReference type="GO" id="GO:0016301">
    <property type="term" value="F:kinase activity"/>
    <property type="evidence" value="ECO:0007669"/>
    <property type="project" value="UniProtKB-KW"/>
</dbReference>
<evidence type="ECO:0000256" key="5">
    <source>
        <dbReference type="ARBA" id="ARBA00022741"/>
    </source>
</evidence>
<keyword evidence="10 11" id="KW-0472">Membrane</keyword>
<evidence type="ECO:0000256" key="9">
    <source>
        <dbReference type="ARBA" id="ARBA00023012"/>
    </source>
</evidence>
<keyword evidence="7" id="KW-0067">ATP-binding</keyword>